<keyword evidence="3 10" id="KW-0285">Flavoprotein</keyword>
<feature type="domain" description="Acyl-CoA dehydrogenase/oxidase C-terminal" evidence="11">
    <location>
        <begin position="302"/>
        <end position="471"/>
    </location>
</feature>
<dbReference type="Pfam" id="PF00441">
    <property type="entry name" value="Acyl-CoA_dh_1"/>
    <property type="match status" value="1"/>
</dbReference>
<feature type="domain" description="Acetyl-CoA dehydrogenase-like C-terminal" evidence="14">
    <location>
        <begin position="487"/>
        <end position="612"/>
    </location>
</feature>
<comment type="function">
    <text evidence="7">Involved in the assimilation of dimethylsulphoniopropionate (DMSP), an important compound in the fixation of carbon in marine phytoplankton, by mediating the conversion of 3-(methylthio)propanoyl-CoA (MMPA-CoA) to 3-(methylthio)acryloyl-CoA (MTA-CoA).</text>
</comment>
<comment type="similarity">
    <text evidence="2 10">Belongs to the acyl-CoA dehydrogenase family.</text>
</comment>
<comment type="cofactor">
    <cofactor evidence="1 10">
        <name>FAD</name>
        <dbReference type="ChEBI" id="CHEBI:57692"/>
    </cofactor>
</comment>
<protein>
    <recommendedName>
        <fullName evidence="9">3-methylmercaptopropionyl-CoA dehydrogenase</fullName>
        <ecNumber evidence="8">1.3.99.41</ecNumber>
    </recommendedName>
</protein>
<evidence type="ECO:0000313" key="16">
    <source>
        <dbReference type="Proteomes" id="UP000003678"/>
    </source>
</evidence>
<dbReference type="Pfam" id="PF02771">
    <property type="entry name" value="Acyl-CoA_dh_N"/>
    <property type="match status" value="1"/>
</dbReference>
<dbReference type="Pfam" id="PF12806">
    <property type="entry name" value="Acyl-CoA_dh_C"/>
    <property type="match status" value="1"/>
</dbReference>
<comment type="catalytic activity">
    <reaction evidence="6">
        <text>3-(methylsulfanyl)propanoyl-CoA + oxidized [electron-transfer flavoprotein] + H(+) = 3-(methylsulfanyl)acryloyl-CoA + reduced [electron-transfer flavoprotein]</text>
        <dbReference type="Rhea" id="RHEA:52612"/>
        <dbReference type="Rhea" id="RHEA-COMP:10685"/>
        <dbReference type="Rhea" id="RHEA-COMP:10686"/>
        <dbReference type="ChEBI" id="CHEBI:15378"/>
        <dbReference type="ChEBI" id="CHEBI:57692"/>
        <dbReference type="ChEBI" id="CHEBI:58307"/>
        <dbReference type="ChEBI" id="CHEBI:82815"/>
        <dbReference type="ChEBI" id="CHEBI:84994"/>
        <dbReference type="EC" id="1.3.99.41"/>
    </reaction>
    <physiologicalReaction direction="left-to-right" evidence="6">
        <dbReference type="Rhea" id="RHEA:52613"/>
    </physiologicalReaction>
</comment>
<evidence type="ECO:0000256" key="3">
    <source>
        <dbReference type="ARBA" id="ARBA00022630"/>
    </source>
</evidence>
<accession>C0GBW1</accession>
<reference evidence="15 16" key="1">
    <citation type="submission" date="2009-03" db="EMBL/GenBank/DDBJ databases">
        <authorList>
            <person name="Setubal J.C."/>
            <person name="Boyle S."/>
            <person name="Crasta O.R."/>
            <person name="Gillespie J.J."/>
            <person name="Kenyon R.W."/>
            <person name="Lu J."/>
            <person name="Mane S."/>
            <person name="Nagrani S."/>
            <person name="Shallom J.M."/>
            <person name="Shallom S."/>
            <person name="Shukla M."/>
            <person name="Snyder E.E."/>
            <person name="Sobral B.W."/>
            <person name="Wattam A.R."/>
            <person name="Will R."/>
            <person name="Williams K."/>
            <person name="Yoo H."/>
            <person name="Bruce D.H."/>
            <person name="Detter C."/>
            <person name="Munk C."/>
            <person name="Brettin T.S."/>
            <person name="Ficht T."/>
        </authorList>
    </citation>
    <scope>NUCLEOTIDE SEQUENCE [LARGE SCALE GENOMIC DNA]</scope>
    <source>
        <strain evidence="15 16">Cudo</strain>
    </source>
</reference>
<dbReference type="Gene3D" id="2.40.110.10">
    <property type="entry name" value="Butyryl-CoA Dehydrogenase, subunit A, domain 2"/>
    <property type="match status" value="1"/>
</dbReference>
<sequence>MEAFSAKGEKCARLLIWRISMPSYRAPVEDTNFVLNDVLNYQRYNNLPGFAEAAPDVVEAILSEGAKLAEGTLFPVNQTADREGCTRHADGSVTTPKGYKEAYNLYREGGWLGLAVPEQYGGQGLPYLLHTAVGEYMSSANMALTMYPGLTQGAIAAILTHGTDEQKDTYLPKMVEGTWTGTMNLTEPHCGTDLGLLRTSAAPQADGTYKISGQKIFISAGEHDMSENIIHLVLARIEGAPEGVKGISLFIVPKFILDENGNPGTRNGVSCGSIEEKMGIHGNATCVMNYDEATGYLIGEANKGLRAMFTMMNEARLGVALQGLSIAETAYQNAVIYARERIQGRALSGAVAPEKKADPIIVHPDIRRNLMNIRAFNEAGRALILWIALHSDIAHRSGDEAERQAADDLVGLLTPVLKGVLTDKGFEHAVMAQQVFGGHGYIEEQGMSQYVRDARIAMIYEGANGIQALDLVGRKLALNGGRAITAFFKEVGEFCETNRENEKLSFFTKYLKKGVNDLQAATMWLMQNAMAKPDNAGAASNDYMHLFGLVALGYMWARMAKVAEEKLAAGEGNKAFFEAKLVTARYYFERIMPESVTHLARIQSGADSMMALNADTF</sequence>
<organism evidence="15 16">
    <name type="scientific">Brucella ceti str. Cudo</name>
    <dbReference type="NCBI Taxonomy" id="595497"/>
    <lineage>
        <taxon>Bacteria</taxon>
        <taxon>Pseudomonadati</taxon>
        <taxon>Pseudomonadota</taxon>
        <taxon>Alphaproteobacteria</taxon>
        <taxon>Hyphomicrobiales</taxon>
        <taxon>Brucellaceae</taxon>
        <taxon>Brucella/Ochrobactrum group</taxon>
        <taxon>Brucella</taxon>
    </lineage>
</organism>
<evidence type="ECO:0000256" key="9">
    <source>
        <dbReference type="ARBA" id="ARBA00069043"/>
    </source>
</evidence>
<dbReference type="GO" id="GO:0050660">
    <property type="term" value="F:flavin adenine dinucleotide binding"/>
    <property type="evidence" value="ECO:0007669"/>
    <property type="project" value="InterPro"/>
</dbReference>
<evidence type="ECO:0000259" key="14">
    <source>
        <dbReference type="Pfam" id="PF12806"/>
    </source>
</evidence>
<dbReference type="InterPro" id="IPR037069">
    <property type="entry name" value="AcylCoA_DH/ox_N_sf"/>
</dbReference>
<dbReference type="PANTHER" id="PTHR42803:SF1">
    <property type="entry name" value="BROAD-SPECIFICITY LINEAR ACYL-COA DEHYDROGENASE FADE5"/>
    <property type="match status" value="1"/>
</dbReference>
<gene>
    <name evidence="15" type="ORF">BCETI_7000252</name>
</gene>
<keyword evidence="5 10" id="KW-0560">Oxidoreductase</keyword>
<evidence type="ECO:0000256" key="6">
    <source>
        <dbReference type="ARBA" id="ARBA00051388"/>
    </source>
</evidence>
<dbReference type="Gene3D" id="1.10.540.10">
    <property type="entry name" value="Acyl-CoA dehydrogenase/oxidase, N-terminal domain"/>
    <property type="match status" value="1"/>
</dbReference>
<dbReference type="InterPro" id="IPR052166">
    <property type="entry name" value="Diverse_Acyl-CoA_DH"/>
</dbReference>
<dbReference type="Gene3D" id="1.20.140.10">
    <property type="entry name" value="Butyryl-CoA Dehydrogenase, subunit A, domain 3"/>
    <property type="match status" value="1"/>
</dbReference>
<name>C0GBW1_9HYPH</name>
<dbReference type="InterPro" id="IPR036250">
    <property type="entry name" value="AcylCo_DH-like_C"/>
</dbReference>
<comment type="caution">
    <text evidence="15">The sequence shown here is derived from an EMBL/GenBank/DDBJ whole genome shotgun (WGS) entry which is preliminary data.</text>
</comment>
<evidence type="ECO:0000256" key="7">
    <source>
        <dbReference type="ARBA" id="ARBA00058683"/>
    </source>
</evidence>
<evidence type="ECO:0000259" key="13">
    <source>
        <dbReference type="Pfam" id="PF02771"/>
    </source>
</evidence>
<feature type="domain" description="Acyl-CoA oxidase/dehydrogenase middle" evidence="12">
    <location>
        <begin position="183"/>
        <end position="291"/>
    </location>
</feature>
<dbReference type="FunFam" id="2.40.110.10:FF:000031">
    <property type="entry name" value="Acyl-CoA dehydrogenase, putative"/>
    <property type="match status" value="1"/>
</dbReference>
<keyword evidence="4 10" id="KW-0274">FAD</keyword>
<dbReference type="SUPFAM" id="SSF47203">
    <property type="entry name" value="Acyl-CoA dehydrogenase C-terminal domain-like"/>
    <property type="match status" value="1"/>
</dbReference>
<dbReference type="InterPro" id="IPR006091">
    <property type="entry name" value="Acyl-CoA_Oxase/DH_mid-dom"/>
</dbReference>
<evidence type="ECO:0000256" key="4">
    <source>
        <dbReference type="ARBA" id="ARBA00022827"/>
    </source>
</evidence>
<dbReference type="GO" id="GO:0016627">
    <property type="term" value="F:oxidoreductase activity, acting on the CH-CH group of donors"/>
    <property type="evidence" value="ECO:0007669"/>
    <property type="project" value="InterPro"/>
</dbReference>
<evidence type="ECO:0000256" key="2">
    <source>
        <dbReference type="ARBA" id="ARBA00009347"/>
    </source>
</evidence>
<dbReference type="Pfam" id="PF02770">
    <property type="entry name" value="Acyl-CoA_dh_M"/>
    <property type="match status" value="1"/>
</dbReference>
<dbReference type="SUPFAM" id="SSF56645">
    <property type="entry name" value="Acyl-CoA dehydrogenase NM domain-like"/>
    <property type="match status" value="1"/>
</dbReference>
<dbReference type="EMBL" id="ACJD01000007">
    <property type="protein sequence ID" value="EEH12812.1"/>
    <property type="molecule type" value="Genomic_DNA"/>
</dbReference>
<dbReference type="InterPro" id="IPR009100">
    <property type="entry name" value="AcylCoA_DH/oxidase_NM_dom_sf"/>
</dbReference>
<dbReference type="EC" id="1.3.99.41" evidence="8"/>
<dbReference type="AlphaFoldDB" id="C0GBW1"/>
<dbReference type="Proteomes" id="UP000003678">
    <property type="component" value="Unassembled WGS sequence"/>
</dbReference>
<dbReference type="InterPro" id="IPR009075">
    <property type="entry name" value="AcylCo_DH/oxidase_C"/>
</dbReference>
<feature type="domain" description="Acyl-CoA dehydrogenase/oxidase N-terminal" evidence="13">
    <location>
        <begin position="100"/>
        <end position="177"/>
    </location>
</feature>
<dbReference type="PANTHER" id="PTHR42803">
    <property type="entry name" value="ACYL-COA DEHYDROGENASE"/>
    <property type="match status" value="1"/>
</dbReference>
<evidence type="ECO:0000256" key="8">
    <source>
        <dbReference type="ARBA" id="ARBA00066694"/>
    </source>
</evidence>
<evidence type="ECO:0000256" key="5">
    <source>
        <dbReference type="ARBA" id="ARBA00023002"/>
    </source>
</evidence>
<proteinExistence type="inferred from homology"/>
<evidence type="ECO:0000259" key="12">
    <source>
        <dbReference type="Pfam" id="PF02770"/>
    </source>
</evidence>
<dbReference type="InterPro" id="IPR046373">
    <property type="entry name" value="Acyl-CoA_Oxase/DH_mid-dom_sf"/>
</dbReference>
<dbReference type="InterPro" id="IPR025878">
    <property type="entry name" value="Acyl-CoA_dh-like_C_dom"/>
</dbReference>
<dbReference type="InterPro" id="IPR013786">
    <property type="entry name" value="AcylCoA_DH/ox_N"/>
</dbReference>
<evidence type="ECO:0000259" key="11">
    <source>
        <dbReference type="Pfam" id="PF00441"/>
    </source>
</evidence>
<evidence type="ECO:0000313" key="15">
    <source>
        <dbReference type="EMBL" id="EEH12812.1"/>
    </source>
</evidence>
<evidence type="ECO:0000256" key="10">
    <source>
        <dbReference type="RuleBase" id="RU362125"/>
    </source>
</evidence>
<evidence type="ECO:0000256" key="1">
    <source>
        <dbReference type="ARBA" id="ARBA00001974"/>
    </source>
</evidence>